<evidence type="ECO:0000256" key="5">
    <source>
        <dbReference type="ARBA" id="ARBA00022692"/>
    </source>
</evidence>
<dbReference type="PANTHER" id="PTHR30472">
    <property type="entry name" value="FERRIC ENTEROBACTIN TRANSPORT SYSTEM PERMEASE PROTEIN"/>
    <property type="match status" value="1"/>
</dbReference>
<feature type="transmembrane region" description="Helical" evidence="8">
    <location>
        <begin position="274"/>
        <end position="292"/>
    </location>
</feature>
<feature type="transmembrane region" description="Helical" evidence="8">
    <location>
        <begin position="60"/>
        <end position="77"/>
    </location>
</feature>
<keyword evidence="6 8" id="KW-1133">Transmembrane helix</keyword>
<dbReference type="PANTHER" id="PTHR30472:SF1">
    <property type="entry name" value="FE(3+) DICITRATE TRANSPORT SYSTEM PERMEASE PROTEIN FECC-RELATED"/>
    <property type="match status" value="1"/>
</dbReference>
<dbReference type="OrthoDB" id="9055647at2"/>
<dbReference type="InterPro" id="IPR037294">
    <property type="entry name" value="ABC_BtuC-like"/>
</dbReference>
<comment type="subcellular location">
    <subcellularLocation>
        <location evidence="1">Cell membrane</location>
        <topology evidence="1">Multi-pass membrane protein</topology>
    </subcellularLocation>
</comment>
<dbReference type="GO" id="GO:0022857">
    <property type="term" value="F:transmembrane transporter activity"/>
    <property type="evidence" value="ECO:0007669"/>
    <property type="project" value="InterPro"/>
</dbReference>
<feature type="transmembrane region" description="Helical" evidence="8">
    <location>
        <begin position="147"/>
        <end position="168"/>
    </location>
</feature>
<evidence type="ECO:0000256" key="7">
    <source>
        <dbReference type="ARBA" id="ARBA00023136"/>
    </source>
</evidence>
<evidence type="ECO:0000313" key="9">
    <source>
        <dbReference type="EMBL" id="ALZ85304.1"/>
    </source>
</evidence>
<dbReference type="EMBL" id="CP013987">
    <property type="protein sequence ID" value="ALZ85304.1"/>
    <property type="molecule type" value="Genomic_DNA"/>
</dbReference>
<evidence type="ECO:0000256" key="4">
    <source>
        <dbReference type="ARBA" id="ARBA00022475"/>
    </source>
</evidence>
<protein>
    <submittedName>
        <fullName evidence="9">ABC transporter permease</fullName>
    </submittedName>
</protein>
<dbReference type="GO" id="GO:0005886">
    <property type="term" value="C:plasma membrane"/>
    <property type="evidence" value="ECO:0007669"/>
    <property type="project" value="UniProtKB-SubCell"/>
</dbReference>
<feature type="transmembrane region" description="Helical" evidence="8">
    <location>
        <begin position="199"/>
        <end position="224"/>
    </location>
</feature>
<organism evidence="9 10">
    <name type="scientific">Pseudomonas oryzihabitans</name>
    <dbReference type="NCBI Taxonomy" id="47885"/>
    <lineage>
        <taxon>Bacteria</taxon>
        <taxon>Pseudomonadati</taxon>
        <taxon>Pseudomonadota</taxon>
        <taxon>Gammaproteobacteria</taxon>
        <taxon>Pseudomonadales</taxon>
        <taxon>Pseudomonadaceae</taxon>
        <taxon>Pseudomonas</taxon>
    </lineage>
</organism>
<reference evidence="9 10" key="1">
    <citation type="submission" date="2016-01" db="EMBL/GenBank/DDBJ databases">
        <title>Annotation of Pseudomonas oryzihabitans USDA-ARS-USMARC-56511.</title>
        <authorList>
            <person name="Harhay G.P."/>
            <person name="Harhay D.M."/>
            <person name="Smith T.P.L."/>
            <person name="Bono J.L."/>
            <person name="Heaton M.P."/>
            <person name="Clawson M.L."/>
            <person name="Chitko-Mckown C.G."/>
            <person name="Capik S.F."/>
            <person name="DeDonder K.D."/>
            <person name="Apley M.D."/>
            <person name="Lubbers B.V."/>
            <person name="White B.J."/>
            <person name="Larson R.L."/>
        </authorList>
    </citation>
    <scope>NUCLEOTIDE SEQUENCE [LARGE SCALE GENOMIC DNA]</scope>
    <source>
        <strain evidence="9 10">USDA-ARS-USMARC-56511</strain>
    </source>
</reference>
<dbReference type="NCBIfam" id="NF007760">
    <property type="entry name" value="PRK10441.1"/>
    <property type="match status" value="1"/>
</dbReference>
<name>A0A0U4W1S5_9PSED</name>
<evidence type="ECO:0000256" key="1">
    <source>
        <dbReference type="ARBA" id="ARBA00004651"/>
    </source>
</evidence>
<evidence type="ECO:0000256" key="8">
    <source>
        <dbReference type="SAM" id="Phobius"/>
    </source>
</evidence>
<dbReference type="AlphaFoldDB" id="A0A0U4W1S5"/>
<evidence type="ECO:0000256" key="3">
    <source>
        <dbReference type="ARBA" id="ARBA00022448"/>
    </source>
</evidence>
<keyword evidence="4" id="KW-1003">Cell membrane</keyword>
<evidence type="ECO:0000256" key="2">
    <source>
        <dbReference type="ARBA" id="ARBA00007935"/>
    </source>
</evidence>
<keyword evidence="7 8" id="KW-0472">Membrane</keyword>
<dbReference type="Pfam" id="PF01032">
    <property type="entry name" value="FecCD"/>
    <property type="match status" value="1"/>
</dbReference>
<dbReference type="FunFam" id="1.10.3470.10:FF:000001">
    <property type="entry name" value="Vitamin B12 ABC transporter permease BtuC"/>
    <property type="match status" value="1"/>
</dbReference>
<dbReference type="Proteomes" id="UP000064137">
    <property type="component" value="Chromosome"/>
</dbReference>
<dbReference type="Gene3D" id="1.10.3470.10">
    <property type="entry name" value="ABC transporter involved in vitamin B12 uptake, BtuC"/>
    <property type="match status" value="1"/>
</dbReference>
<dbReference type="SUPFAM" id="SSF81345">
    <property type="entry name" value="ABC transporter involved in vitamin B12 uptake, BtuC"/>
    <property type="match status" value="1"/>
</dbReference>
<feature type="transmembrane region" description="Helical" evidence="8">
    <location>
        <begin position="236"/>
        <end position="262"/>
    </location>
</feature>
<proteinExistence type="inferred from homology"/>
<dbReference type="GO" id="GO:0033214">
    <property type="term" value="P:siderophore-iron import into cell"/>
    <property type="evidence" value="ECO:0007669"/>
    <property type="project" value="TreeGrafter"/>
</dbReference>
<dbReference type="InterPro" id="IPR000522">
    <property type="entry name" value="ABC_transptr_permease_BtuC"/>
</dbReference>
<keyword evidence="3" id="KW-0813">Transport</keyword>
<dbReference type="RefSeq" id="WP_059315469.1">
    <property type="nucleotide sequence ID" value="NZ_CP013987.1"/>
</dbReference>
<sequence>MIMRRFLILGCAGLSLLLVMAASLALGSTAIPLADVWQALGHGCSDPACLIVREARLPRTLAGLLAGAALGVAGTLMQALTRNPLADPGILGVNAGASFAVVLGIALFGASGPEHYLGYAFGGALLASLVVLLAGIAGGGGFNPMRLVLVGVALGAMLEGVSSGIALLDPLVYDQLRFWQFGSLDVRQFKLLRSASLPVLGGVAIALLLAPALNALSLGTDLAVALGTRVRQTQLLGLLAITLLCGAAAAAVGPIAFVGLMVPHLGRWAIGEDHRWLLPFVLLFTPSLLLTADIVGRLLVTNELRVSVVTAFLGAPLLIWLARRQRQGGRA</sequence>
<accession>A0A0U4W1S5</accession>
<comment type="similarity">
    <text evidence="2">Belongs to the binding-protein-dependent transport system permease family. FecCD subfamily.</text>
</comment>
<evidence type="ECO:0000256" key="6">
    <source>
        <dbReference type="ARBA" id="ARBA00022989"/>
    </source>
</evidence>
<feature type="transmembrane region" description="Helical" evidence="8">
    <location>
        <begin position="116"/>
        <end position="135"/>
    </location>
</feature>
<dbReference type="CDD" id="cd06550">
    <property type="entry name" value="TM_ABC_iron-siderophores_like"/>
    <property type="match status" value="1"/>
</dbReference>
<dbReference type="KEGG" id="por:APT59_14280"/>
<keyword evidence="5 8" id="KW-0812">Transmembrane</keyword>
<gene>
    <name evidence="9" type="ORF">APT59_14280</name>
</gene>
<feature type="transmembrane region" description="Helical" evidence="8">
    <location>
        <begin position="304"/>
        <end position="322"/>
    </location>
</feature>
<evidence type="ECO:0000313" key="10">
    <source>
        <dbReference type="Proteomes" id="UP000064137"/>
    </source>
</evidence>
<feature type="transmembrane region" description="Helical" evidence="8">
    <location>
        <begin position="89"/>
        <end position="110"/>
    </location>
</feature>